<evidence type="ECO:0000313" key="1">
    <source>
        <dbReference type="EMBL" id="CAG8723100.1"/>
    </source>
</evidence>
<dbReference type="Proteomes" id="UP000789570">
    <property type="component" value="Unassembled WGS sequence"/>
</dbReference>
<protein>
    <submittedName>
        <fullName evidence="1">14269_t:CDS:1</fullName>
    </submittedName>
</protein>
<dbReference type="EMBL" id="CAJVPQ010010577">
    <property type="protein sequence ID" value="CAG8723100.1"/>
    <property type="molecule type" value="Genomic_DNA"/>
</dbReference>
<organism evidence="1 2">
    <name type="scientific">Funneliformis caledonium</name>
    <dbReference type="NCBI Taxonomy" id="1117310"/>
    <lineage>
        <taxon>Eukaryota</taxon>
        <taxon>Fungi</taxon>
        <taxon>Fungi incertae sedis</taxon>
        <taxon>Mucoromycota</taxon>
        <taxon>Glomeromycotina</taxon>
        <taxon>Glomeromycetes</taxon>
        <taxon>Glomerales</taxon>
        <taxon>Glomeraceae</taxon>
        <taxon>Funneliformis</taxon>
    </lineage>
</organism>
<gene>
    <name evidence="1" type="ORF">FCALED_LOCUS14498</name>
</gene>
<keyword evidence="2" id="KW-1185">Reference proteome</keyword>
<evidence type="ECO:0000313" key="2">
    <source>
        <dbReference type="Proteomes" id="UP000789570"/>
    </source>
</evidence>
<comment type="caution">
    <text evidence="1">The sequence shown here is derived from an EMBL/GenBank/DDBJ whole genome shotgun (WGS) entry which is preliminary data.</text>
</comment>
<proteinExistence type="predicted"/>
<accession>A0A9N9I6V3</accession>
<reference evidence="1" key="1">
    <citation type="submission" date="2021-06" db="EMBL/GenBank/DDBJ databases">
        <authorList>
            <person name="Kallberg Y."/>
            <person name="Tangrot J."/>
            <person name="Rosling A."/>
        </authorList>
    </citation>
    <scope>NUCLEOTIDE SEQUENCE</scope>
    <source>
        <strain evidence="1">UK204</strain>
    </source>
</reference>
<name>A0A9N9I6V3_9GLOM</name>
<dbReference type="AlphaFoldDB" id="A0A9N9I6V3"/>
<sequence length="134" mass="15569">MFSFEDSFNFKAQMLYTPIFKVKIFHSSNFSNNYVIIVSPIQQLNEDGYKNKDNKLEYAFSIISIIELKIIVNLSFKACIIILDISIEYFEKSLTDSVIVSIDTMVIKGYLRFYKKDENVCLDYSLKVFKAPAV</sequence>